<name>A0A090DKZ0_MESPL</name>
<evidence type="ECO:0000313" key="2">
    <source>
        <dbReference type="Proteomes" id="UP000046373"/>
    </source>
</evidence>
<dbReference type="EMBL" id="CCNB01000002">
    <property type="protein sequence ID" value="CDX14628.1"/>
    <property type="molecule type" value="Genomic_DNA"/>
</dbReference>
<gene>
    <name evidence="1" type="ORF">MPLDJ20_100097</name>
</gene>
<dbReference type="Proteomes" id="UP000046373">
    <property type="component" value="Unassembled WGS sequence"/>
</dbReference>
<evidence type="ECO:0000313" key="1">
    <source>
        <dbReference type="EMBL" id="CDX14628.1"/>
    </source>
</evidence>
<accession>A0A090DKZ0</accession>
<protein>
    <submittedName>
        <fullName evidence="1">Uncharacterized protein</fullName>
    </submittedName>
</protein>
<organism evidence="1 2">
    <name type="scientific">Mesorhizobium plurifarium</name>
    <dbReference type="NCBI Taxonomy" id="69974"/>
    <lineage>
        <taxon>Bacteria</taxon>
        <taxon>Pseudomonadati</taxon>
        <taxon>Pseudomonadota</taxon>
        <taxon>Alphaproteobacteria</taxon>
        <taxon>Hyphomicrobiales</taxon>
        <taxon>Phyllobacteriaceae</taxon>
        <taxon>Mesorhizobium</taxon>
    </lineage>
</organism>
<reference evidence="1 2" key="1">
    <citation type="submission" date="2014-08" db="EMBL/GenBank/DDBJ databases">
        <authorList>
            <person name="Moulin Lionel"/>
        </authorList>
    </citation>
    <scope>NUCLEOTIDE SEQUENCE [LARGE SCALE GENOMIC DNA]</scope>
</reference>
<proteinExistence type="predicted"/>
<dbReference type="AlphaFoldDB" id="A0A090DKZ0"/>
<sequence>MKHLIAIVHRFYLSPSFPTLAPFRAQMVSEPPPDRFDRAQACRPVLCQSRHLSQRSIRWRLRS</sequence>